<dbReference type="GO" id="GO:0006511">
    <property type="term" value="P:ubiquitin-dependent protein catabolic process"/>
    <property type="evidence" value="ECO:0007669"/>
    <property type="project" value="InterPro"/>
</dbReference>
<dbReference type="GO" id="GO:0031593">
    <property type="term" value="F:polyubiquitin modification-dependent protein binding"/>
    <property type="evidence" value="ECO:0007669"/>
    <property type="project" value="TreeGrafter"/>
</dbReference>
<dbReference type="PANTHER" id="PTHR12555:SF15">
    <property type="entry name" value="FUSION DEGRADATION PROTEIN (UFD1), PUTATIVE (AFU_ORTHOLOGUE AFUA_4G04640)-RELATED"/>
    <property type="match status" value="1"/>
</dbReference>
<evidence type="ECO:0000313" key="7">
    <source>
        <dbReference type="Proteomes" id="UP000693738"/>
    </source>
</evidence>
<evidence type="ECO:0000313" key="6">
    <source>
        <dbReference type="EMBL" id="CAG7558714.1"/>
    </source>
</evidence>
<evidence type="ECO:0000259" key="5">
    <source>
        <dbReference type="Pfam" id="PF24842"/>
    </source>
</evidence>
<feature type="region of interest" description="Disordered" evidence="1">
    <location>
        <begin position="379"/>
        <end position="398"/>
    </location>
</feature>
<feature type="domain" description="DUF7590" evidence="4">
    <location>
        <begin position="248"/>
        <end position="374"/>
    </location>
</feature>
<evidence type="ECO:0008006" key="8">
    <source>
        <dbReference type="Google" id="ProtNLM"/>
    </source>
</evidence>
<dbReference type="Pfam" id="PF16558">
    <property type="entry name" value="AZUL"/>
    <property type="match status" value="1"/>
</dbReference>
<feature type="domain" description="Ubiquitin-protein ligase E3A N-terminal zinc-binding" evidence="3">
    <location>
        <begin position="630"/>
        <end position="657"/>
    </location>
</feature>
<sequence length="738" mass="82207">MEEPAPLRWSSALPVLNPSTITTKNLRGDKILLPQSALEQLLAAARSQTSTSNNPWSTDVDSAQQLPNPLTFRLVNPKNKNAVYAGIREFSAEEGTIGLSPWLTEALGIQEDEYVSTKEVIDLEQDPEQAGQMELDGVHIKVEARQLLKGTYVRLRPLEAGYNPDDWKPLLERQLRENFTTLSKGSMLAVKGARGEEFKLLVDKVAPEGDGICVVDTDLEVDIEALDEEQARETLRRIMSAQRGSTDGSSTGGEIDIWKAVEGQVVQGEYVDYTLPSWNKSQPLAIELTTDEDDYALDLFVTPKSSRKRALPREAVHVFGDFSPTVNGVKRIVISPTNVELEGAEQIAISVHGYKHPDAMEEAKTLQYTLRAKVDLPDEKAESNGTSKGHEEHSPDDEQCSNCLQFIPKRTMMLHENFCRRNNIVCQGCKTVFKKGSPEWEAHWHCEKDDAFGNSPASKAKHDDVFHTERQCPHCEFSTNSLPDLARHATSICPGKLILCRFCHLEVPQEGDPFNPSAEVLMSGLTAHELADGTRTTECHLCDKIVRLKDMETHLKHHELDKVSRLAPPICHNVNCGRTKFGVGPRGQVRQAPSEDQSSNDIGLCAICFGPLYVSMHDPEGKALRRRIERRYLGQLMTGCGKAHCGNEWCKTGRANAGLEAKPSNTREVLPLVKPLLAQVKEVLYFCTDEGSQRGRKLAEMMASEGIWDVEWCIAAAEAEKGNLERMRDWLQAWAPTK</sequence>
<comment type="caution">
    <text evidence="6">The sequence shown here is derived from an EMBL/GenBank/DDBJ whole genome shotgun (WGS) entry which is preliminary data.</text>
</comment>
<protein>
    <recommendedName>
        <fullName evidence="8">Ubiquitin-protein ligase E3A N-terminal zinc-binding domain-containing protein</fullName>
    </recommendedName>
</protein>
<dbReference type="InterPro" id="IPR055417">
    <property type="entry name" value="UFD1_N1"/>
</dbReference>
<dbReference type="GO" id="GO:0034098">
    <property type="term" value="C:VCP-NPL4-UFD1 AAA ATPase complex"/>
    <property type="evidence" value="ECO:0007669"/>
    <property type="project" value="TreeGrafter"/>
</dbReference>
<gene>
    <name evidence="6" type="ORF">FEQUK3_LOCUS4412</name>
</gene>
<feature type="domain" description="Ubiquitin fusion degradation protein UFD1 N-terminal subdomain 1" evidence="2">
    <location>
        <begin position="24"/>
        <end position="119"/>
    </location>
</feature>
<dbReference type="Pfam" id="PF24503">
    <property type="entry name" value="DUF7590"/>
    <property type="match status" value="1"/>
</dbReference>
<organism evidence="6 7">
    <name type="scientific">Fusarium equiseti</name>
    <name type="common">Fusarium scirpi</name>
    <dbReference type="NCBI Taxonomy" id="61235"/>
    <lineage>
        <taxon>Eukaryota</taxon>
        <taxon>Fungi</taxon>
        <taxon>Dikarya</taxon>
        <taxon>Ascomycota</taxon>
        <taxon>Pezizomycotina</taxon>
        <taxon>Sordariomycetes</taxon>
        <taxon>Hypocreomycetidae</taxon>
        <taxon>Hypocreales</taxon>
        <taxon>Nectriaceae</taxon>
        <taxon>Fusarium</taxon>
        <taxon>Fusarium incarnatum-equiseti species complex</taxon>
    </lineage>
</organism>
<evidence type="ECO:0000259" key="3">
    <source>
        <dbReference type="Pfam" id="PF16558"/>
    </source>
</evidence>
<dbReference type="Proteomes" id="UP000693738">
    <property type="component" value="Unassembled WGS sequence"/>
</dbReference>
<evidence type="ECO:0000259" key="2">
    <source>
        <dbReference type="Pfam" id="PF03152"/>
    </source>
</evidence>
<reference evidence="6" key="1">
    <citation type="submission" date="2021-05" db="EMBL/GenBank/DDBJ databases">
        <authorList>
            <person name="Khan N."/>
        </authorList>
    </citation>
    <scope>NUCLEOTIDE SEQUENCE</scope>
</reference>
<evidence type="ECO:0000256" key="1">
    <source>
        <dbReference type="SAM" id="MobiDB-lite"/>
    </source>
</evidence>
<dbReference type="InterPro" id="IPR055418">
    <property type="entry name" value="UFD1_N2"/>
</dbReference>
<dbReference type="InterPro" id="IPR004854">
    <property type="entry name" value="Ufd1-like"/>
</dbReference>
<dbReference type="PANTHER" id="PTHR12555">
    <property type="entry name" value="UBIQUITIN FUSION DEGRADATON PROTEIN 1"/>
    <property type="match status" value="1"/>
</dbReference>
<evidence type="ECO:0000259" key="4">
    <source>
        <dbReference type="Pfam" id="PF24503"/>
    </source>
</evidence>
<proteinExistence type="predicted"/>
<dbReference type="InterPro" id="IPR056012">
    <property type="entry name" value="DUF7590"/>
</dbReference>
<name>A0A8J2NHN0_FUSEQ</name>
<dbReference type="GO" id="GO:0036503">
    <property type="term" value="P:ERAD pathway"/>
    <property type="evidence" value="ECO:0007669"/>
    <property type="project" value="TreeGrafter"/>
</dbReference>
<feature type="compositionally biased region" description="Basic and acidic residues" evidence="1">
    <location>
        <begin position="379"/>
        <end position="393"/>
    </location>
</feature>
<dbReference type="InterPro" id="IPR032353">
    <property type="entry name" value="AZUL"/>
</dbReference>
<accession>A0A8J2NHN0</accession>
<dbReference type="Pfam" id="PF23580">
    <property type="entry name" value="Znf_XAF1_N"/>
    <property type="match status" value="1"/>
</dbReference>
<dbReference type="EMBL" id="CAJSTJ010000126">
    <property type="protein sequence ID" value="CAG7558714.1"/>
    <property type="molecule type" value="Genomic_DNA"/>
</dbReference>
<dbReference type="AlphaFoldDB" id="A0A8J2NHN0"/>
<dbReference type="Pfam" id="PF03152">
    <property type="entry name" value="UFD1_N1"/>
    <property type="match status" value="1"/>
</dbReference>
<feature type="domain" description="Ubiquitin fusion degradation protein UFD1 N-terminal subdomain 2" evidence="5">
    <location>
        <begin position="149"/>
        <end position="225"/>
    </location>
</feature>
<dbReference type="Pfam" id="PF24842">
    <property type="entry name" value="UFD1_N2"/>
    <property type="match status" value="1"/>
</dbReference>